<protein>
    <submittedName>
        <fullName evidence="1">Uncharacterized protein</fullName>
    </submittedName>
</protein>
<keyword evidence="2" id="KW-1185">Reference proteome</keyword>
<name>A0ACB7Z0Z0_9ERIC</name>
<dbReference type="Proteomes" id="UP000828048">
    <property type="component" value="Chromosome 4"/>
</dbReference>
<sequence>MSGRKLIASTSSSDHSQGLFSLSVRYGSLFGCFETNPPLVYYKSILEEVTSPTNSKEEYVVFKSGSFNGQAVPLGSTAQFMRLEPDGHLKVYEWGGDEWKAVADLLTLNIQECGYPMACGNYSICSNHGRSGCLEGSSNEIGNFKQTSYNLGCSLVTPITCNFSRYHNVLELKYTSYFTLNPENYDELDNKTGVQDCKNACLRNCSCKATLFRYDDSYDNAGRRGCMLLSDVFSLLNNEGGYNNISVFLKVQNSPKKQSPLPMDVPQKKSKRGTIVLGSSLGAFFGVCLLVGSCVLIFKRKRELEELDDEFSIHNVPGMPTQFSYNNLKTATNDFNNKLGEGGFGLVFQGTLSDGTGVAVKHLNDFGLSKLIDKDQSQVVTTTRGTVGYLAPEWLSSTITGKVDVCSFGVVVLEILCGQKNLDRSQPEEDKRKAEEGLLLDLVDKHNNEMQLHGAEVVEMMRVALWCLQGDFTRRPSISVVVKVLEGSMDVENNLDYSFTSPAVPRTIAAASHRKGGVTSSTPPLPSTLSGPR</sequence>
<evidence type="ECO:0000313" key="1">
    <source>
        <dbReference type="EMBL" id="KAH7859570.1"/>
    </source>
</evidence>
<evidence type="ECO:0000313" key="2">
    <source>
        <dbReference type="Proteomes" id="UP000828048"/>
    </source>
</evidence>
<accession>A0ACB7Z0Z0</accession>
<organism evidence="1 2">
    <name type="scientific">Vaccinium darrowii</name>
    <dbReference type="NCBI Taxonomy" id="229202"/>
    <lineage>
        <taxon>Eukaryota</taxon>
        <taxon>Viridiplantae</taxon>
        <taxon>Streptophyta</taxon>
        <taxon>Embryophyta</taxon>
        <taxon>Tracheophyta</taxon>
        <taxon>Spermatophyta</taxon>
        <taxon>Magnoliopsida</taxon>
        <taxon>eudicotyledons</taxon>
        <taxon>Gunneridae</taxon>
        <taxon>Pentapetalae</taxon>
        <taxon>asterids</taxon>
        <taxon>Ericales</taxon>
        <taxon>Ericaceae</taxon>
        <taxon>Vaccinioideae</taxon>
        <taxon>Vaccinieae</taxon>
        <taxon>Vaccinium</taxon>
    </lineage>
</organism>
<dbReference type="EMBL" id="CM037154">
    <property type="protein sequence ID" value="KAH7859570.1"/>
    <property type="molecule type" value="Genomic_DNA"/>
</dbReference>
<gene>
    <name evidence="1" type="ORF">Vadar_002694</name>
</gene>
<comment type="caution">
    <text evidence="1">The sequence shown here is derived from an EMBL/GenBank/DDBJ whole genome shotgun (WGS) entry which is preliminary data.</text>
</comment>
<reference evidence="1 2" key="1">
    <citation type="journal article" date="2021" name="Hortic Res">
        <title>High-quality reference genome and annotation aids understanding of berry development for evergreen blueberry (Vaccinium darrowii).</title>
        <authorList>
            <person name="Yu J."/>
            <person name="Hulse-Kemp A.M."/>
            <person name="Babiker E."/>
            <person name="Staton M."/>
        </authorList>
    </citation>
    <scope>NUCLEOTIDE SEQUENCE [LARGE SCALE GENOMIC DNA]</scope>
    <source>
        <strain evidence="2">cv. NJ 8807/NJ 8810</strain>
        <tissue evidence="1">Young leaf</tissue>
    </source>
</reference>
<proteinExistence type="predicted"/>